<organism evidence="2 3">
    <name type="scientific">Dyadobacter soli</name>
    <dbReference type="NCBI Taxonomy" id="659014"/>
    <lineage>
        <taxon>Bacteria</taxon>
        <taxon>Pseudomonadati</taxon>
        <taxon>Bacteroidota</taxon>
        <taxon>Cytophagia</taxon>
        <taxon>Cytophagales</taxon>
        <taxon>Spirosomataceae</taxon>
        <taxon>Dyadobacter</taxon>
    </lineage>
</organism>
<evidence type="ECO:0000313" key="3">
    <source>
        <dbReference type="Proteomes" id="UP000198748"/>
    </source>
</evidence>
<proteinExistence type="predicted"/>
<evidence type="ECO:0000313" key="2">
    <source>
        <dbReference type="EMBL" id="SDG10464.1"/>
    </source>
</evidence>
<dbReference type="STRING" id="659014.SAMN04487996_11559"/>
<dbReference type="AlphaFoldDB" id="A0A1G7RII3"/>
<keyword evidence="3" id="KW-1185">Reference proteome</keyword>
<reference evidence="3" key="1">
    <citation type="submission" date="2016-10" db="EMBL/GenBank/DDBJ databases">
        <authorList>
            <person name="Varghese N."/>
            <person name="Submissions S."/>
        </authorList>
    </citation>
    <scope>NUCLEOTIDE SEQUENCE [LARGE SCALE GENOMIC DNA]</scope>
    <source>
        <strain evidence="3">DSM 25329</strain>
    </source>
</reference>
<dbReference type="Gene3D" id="3.90.1150.200">
    <property type="match status" value="1"/>
</dbReference>
<sequence length="205" mass="23415">MSTTDPRIDTYIVKSAGFAIPILEYLRALVHETCPDAKETMKWSFPHFEYKGSILCSMASFKQHCAFGFWLESRLSDPNNLLAVNGERVGMGSLGKIASIEDLPAEEQLKGFILEAMRLIDSGVKMRKDNKPQETKELVIPAYVTEALADNAEARKVFEGFSYSNKKEYVEWFEEAKTEATREKRIAQALEWMAEGKVRNWKYVK</sequence>
<dbReference type="InterPro" id="IPR014922">
    <property type="entry name" value="YdhG-like"/>
</dbReference>
<dbReference type="Pfam" id="PF08818">
    <property type="entry name" value="DUF1801"/>
    <property type="match status" value="1"/>
</dbReference>
<feature type="domain" description="YdhG-like" evidence="1">
    <location>
        <begin position="22"/>
        <end position="117"/>
    </location>
</feature>
<protein>
    <submittedName>
        <fullName evidence="2">Uncharacterized conserved protein YdeI, YjbR/CyaY-like superfamily, DUF1801 family</fullName>
    </submittedName>
</protein>
<accession>A0A1G7RII3</accession>
<dbReference type="Proteomes" id="UP000198748">
    <property type="component" value="Unassembled WGS sequence"/>
</dbReference>
<evidence type="ECO:0000259" key="1">
    <source>
        <dbReference type="Pfam" id="PF08818"/>
    </source>
</evidence>
<dbReference type="Pfam" id="PF13376">
    <property type="entry name" value="OmdA"/>
    <property type="match status" value="1"/>
</dbReference>
<dbReference type="OrthoDB" id="9800461at2"/>
<gene>
    <name evidence="2" type="ORF">SAMN04487996_11559</name>
</gene>
<dbReference type="EMBL" id="FNAN01000015">
    <property type="protein sequence ID" value="SDG10464.1"/>
    <property type="molecule type" value="Genomic_DNA"/>
</dbReference>
<name>A0A1G7RII3_9BACT</name>
<dbReference type="RefSeq" id="WP_090155248.1">
    <property type="nucleotide sequence ID" value="NZ_FNAN01000015.1"/>
</dbReference>
<dbReference type="SUPFAM" id="SSF159888">
    <property type="entry name" value="YdhG-like"/>
    <property type="match status" value="1"/>
</dbReference>